<evidence type="ECO:0000256" key="10">
    <source>
        <dbReference type="ARBA" id="ARBA00042072"/>
    </source>
</evidence>
<sequence length="145" mass="15916">MKVTSLIGAKEIQVVDNVANWKEAVQLASKPLLDEHTITQRYVDNMIQSVEENGPYMVIADYFALMHAKPGDGVNCLGMSLLTTNQAFDLKGKPVKIVLVLAATDSKSHLAGLQKVMSVFMDNSSYQTILNGSKEEIVDLFKGLE</sequence>
<comment type="caution">
    <text evidence="13">The sequence shown here is derived from an EMBL/GenBank/DDBJ whole genome shotgun (WGS) entry which is preliminary data.</text>
</comment>
<dbReference type="Proteomes" id="UP000285532">
    <property type="component" value="Unassembled WGS sequence"/>
</dbReference>
<evidence type="ECO:0000259" key="11">
    <source>
        <dbReference type="PROSITE" id="PS51094"/>
    </source>
</evidence>
<dbReference type="Gene3D" id="3.40.930.10">
    <property type="entry name" value="Mannitol-specific EII, Chain A"/>
    <property type="match status" value="1"/>
</dbReference>
<protein>
    <recommendedName>
        <fullName evidence="9">Ascorbate-specific PTS system EIIA component</fullName>
    </recommendedName>
    <alternativeName>
        <fullName evidence="10">Ascorbate-specific phosphotransferase enzyme IIA component</fullName>
    </alternativeName>
</protein>
<evidence type="ECO:0000256" key="1">
    <source>
        <dbReference type="ARBA" id="ARBA00004496"/>
    </source>
</evidence>
<dbReference type="AlphaFoldDB" id="A0A422M307"/>
<dbReference type="InterPro" id="IPR016152">
    <property type="entry name" value="PTrfase/Anion_transptr"/>
</dbReference>
<dbReference type="EMBL" id="LKFS01000110">
    <property type="protein sequence ID" value="RND78629.1"/>
    <property type="molecule type" value="Genomic_DNA"/>
</dbReference>
<dbReference type="Pfam" id="PF00359">
    <property type="entry name" value="PTS_EIIA_2"/>
    <property type="match status" value="1"/>
</dbReference>
<dbReference type="PANTHER" id="PTHR36203">
    <property type="entry name" value="ASCORBATE-SPECIFIC PTS SYSTEM EIIA COMPONENT"/>
    <property type="match status" value="1"/>
</dbReference>
<evidence type="ECO:0000256" key="5">
    <source>
        <dbReference type="ARBA" id="ARBA00022679"/>
    </source>
</evidence>
<evidence type="ECO:0000313" key="15">
    <source>
        <dbReference type="Proteomes" id="UP000285532"/>
    </source>
</evidence>
<feature type="domain" description="PTS EIIA type-2" evidence="11">
    <location>
        <begin position="5"/>
        <end position="144"/>
    </location>
</feature>
<evidence type="ECO:0000313" key="13">
    <source>
        <dbReference type="EMBL" id="RND81299.1"/>
    </source>
</evidence>
<name>A0A422M307_LACPA</name>
<evidence type="ECO:0000256" key="6">
    <source>
        <dbReference type="ARBA" id="ARBA00022683"/>
    </source>
</evidence>
<dbReference type="PROSITE" id="PS51094">
    <property type="entry name" value="PTS_EIIA_TYPE_2"/>
    <property type="match status" value="1"/>
</dbReference>
<accession>A0A422M307</accession>
<reference evidence="14 15" key="1">
    <citation type="journal article" date="2018" name="Front. Microbiol.">
        <title>Conversion of Methionine to Cysteine in Lactobacillus paracasei Depends on the Highly Mobile cysK-ctl-cysE Gene Cluster.</title>
        <authorList>
            <person name="Wuthrich D."/>
            <person name="Irmler S."/>
            <person name="Berthoud H."/>
            <person name="Guggenbuhl B."/>
            <person name="Eugster E."/>
            <person name="Bruggmann R."/>
        </authorList>
    </citation>
    <scope>NUCLEOTIDE SEQUENCE [LARGE SCALE GENOMIC DNA]</scope>
    <source>
        <strain evidence="12 14">FAM18157</strain>
        <strain evidence="13 15">FAM18172</strain>
    </source>
</reference>
<keyword evidence="6" id="KW-0598">Phosphotransferase system</keyword>
<evidence type="ECO:0000256" key="9">
    <source>
        <dbReference type="ARBA" id="ARBA00041175"/>
    </source>
</evidence>
<dbReference type="GO" id="GO:0009401">
    <property type="term" value="P:phosphoenolpyruvate-dependent sugar phosphotransferase system"/>
    <property type="evidence" value="ECO:0007669"/>
    <property type="project" value="UniProtKB-KW"/>
</dbReference>
<keyword evidence="3" id="KW-0963">Cytoplasm</keyword>
<comment type="subcellular location">
    <subcellularLocation>
        <location evidence="1">Cytoplasm</location>
    </subcellularLocation>
</comment>
<comment type="function">
    <text evidence="8">The phosphoenolpyruvate-dependent sugar phosphotransferase system (sugar PTS), a major carbohydrate active transport system, catalyzes the phosphorylation of incoming sugar substrates concomitantly with their translocation across the cell membrane. The enzyme II UlaABC PTS system is involved in ascorbate transport.</text>
</comment>
<organism evidence="13 15">
    <name type="scientific">Lacticaseibacillus paracasei</name>
    <name type="common">Lactobacillus paracasei</name>
    <dbReference type="NCBI Taxonomy" id="1597"/>
    <lineage>
        <taxon>Bacteria</taxon>
        <taxon>Bacillati</taxon>
        <taxon>Bacillota</taxon>
        <taxon>Bacilli</taxon>
        <taxon>Lactobacillales</taxon>
        <taxon>Lactobacillaceae</taxon>
        <taxon>Lacticaseibacillus</taxon>
    </lineage>
</organism>
<dbReference type="SUPFAM" id="SSF55804">
    <property type="entry name" value="Phoshotransferase/anion transport protein"/>
    <property type="match status" value="1"/>
</dbReference>
<evidence type="ECO:0000256" key="2">
    <source>
        <dbReference type="ARBA" id="ARBA00022448"/>
    </source>
</evidence>
<dbReference type="PANTHER" id="PTHR36203:SF1">
    <property type="entry name" value="ASCORBATE-SPECIFIC PTS SYSTEM EIIA COMPONENT"/>
    <property type="match status" value="1"/>
</dbReference>
<dbReference type="InterPro" id="IPR051351">
    <property type="entry name" value="Ascorbate-PTS_EIIA_comp"/>
</dbReference>
<dbReference type="EMBL" id="LKFU01000122">
    <property type="protein sequence ID" value="RND81299.1"/>
    <property type="molecule type" value="Genomic_DNA"/>
</dbReference>
<evidence type="ECO:0000313" key="14">
    <source>
        <dbReference type="Proteomes" id="UP000284716"/>
    </source>
</evidence>
<evidence type="ECO:0000313" key="12">
    <source>
        <dbReference type="EMBL" id="RND78629.1"/>
    </source>
</evidence>
<dbReference type="InterPro" id="IPR002178">
    <property type="entry name" value="PTS_EIIA_type-2_dom"/>
</dbReference>
<dbReference type="GO" id="GO:0005737">
    <property type="term" value="C:cytoplasm"/>
    <property type="evidence" value="ECO:0007669"/>
    <property type="project" value="UniProtKB-SubCell"/>
</dbReference>
<evidence type="ECO:0000256" key="4">
    <source>
        <dbReference type="ARBA" id="ARBA00022553"/>
    </source>
</evidence>
<keyword evidence="7" id="KW-0418">Kinase</keyword>
<dbReference type="Proteomes" id="UP000284716">
    <property type="component" value="Unassembled WGS sequence"/>
</dbReference>
<dbReference type="GO" id="GO:0016301">
    <property type="term" value="F:kinase activity"/>
    <property type="evidence" value="ECO:0007669"/>
    <property type="project" value="UniProtKB-KW"/>
</dbReference>
<evidence type="ECO:0000256" key="7">
    <source>
        <dbReference type="ARBA" id="ARBA00022777"/>
    </source>
</evidence>
<evidence type="ECO:0000256" key="8">
    <source>
        <dbReference type="ARBA" id="ARBA00037387"/>
    </source>
</evidence>
<keyword evidence="4" id="KW-0597">Phosphoprotein</keyword>
<keyword evidence="5 13" id="KW-0808">Transferase</keyword>
<dbReference type="RefSeq" id="WP_005693086.1">
    <property type="nucleotide sequence ID" value="NZ_JAJPDL010000085.1"/>
</dbReference>
<gene>
    <name evidence="12" type="ORF">FAM18157_02838</name>
    <name evidence="13" type="ORF">FAM18172_02970</name>
</gene>
<evidence type="ECO:0000256" key="3">
    <source>
        <dbReference type="ARBA" id="ARBA00022490"/>
    </source>
</evidence>
<proteinExistence type="predicted"/>
<keyword evidence="2" id="KW-0813">Transport</keyword>